<dbReference type="GO" id="GO:0015990">
    <property type="term" value="P:electron transport coupled proton transport"/>
    <property type="evidence" value="ECO:0007669"/>
    <property type="project" value="TreeGrafter"/>
</dbReference>
<gene>
    <name evidence="21" type="primary">nad4</name>
</gene>
<feature type="transmembrane region" description="Helical" evidence="17">
    <location>
        <begin position="422"/>
        <end position="445"/>
    </location>
</feature>
<keyword evidence="9" id="KW-1278">Translocase</keyword>
<comment type="function">
    <text evidence="17">Core subunit of the mitochondrial membrane respiratory chain NADH dehydrogenase (Complex I) which catalyzes electron transfer from NADH through the respiratory chain, using ubiquinone as an electron acceptor. Essential for the catalytic activity and assembly of complex I.</text>
</comment>
<evidence type="ECO:0000256" key="16">
    <source>
        <dbReference type="ARBA" id="ARBA00049551"/>
    </source>
</evidence>
<evidence type="ECO:0000256" key="5">
    <source>
        <dbReference type="ARBA" id="ARBA00021006"/>
    </source>
</evidence>
<evidence type="ECO:0000256" key="7">
    <source>
        <dbReference type="ARBA" id="ARBA00022660"/>
    </source>
</evidence>
<feature type="transmembrane region" description="Helical" evidence="17">
    <location>
        <begin position="137"/>
        <end position="162"/>
    </location>
</feature>
<evidence type="ECO:0000259" key="20">
    <source>
        <dbReference type="Pfam" id="PF01059"/>
    </source>
</evidence>
<dbReference type="PRINTS" id="PR01437">
    <property type="entry name" value="NUOXDRDTASE4"/>
</dbReference>
<dbReference type="GO" id="GO:0031966">
    <property type="term" value="C:mitochondrial membrane"/>
    <property type="evidence" value="ECO:0007669"/>
    <property type="project" value="UniProtKB-SubCell"/>
</dbReference>
<evidence type="ECO:0000256" key="6">
    <source>
        <dbReference type="ARBA" id="ARBA00022448"/>
    </source>
</evidence>
<keyword evidence="8 17" id="KW-0812">Transmembrane</keyword>
<evidence type="ECO:0000256" key="11">
    <source>
        <dbReference type="ARBA" id="ARBA00022989"/>
    </source>
</evidence>
<feature type="signal peptide" evidence="18">
    <location>
        <begin position="1"/>
        <end position="17"/>
    </location>
</feature>
<organism evidence="21">
    <name type="scientific">Methana sp. AUS1</name>
    <dbReference type="NCBI Taxonomy" id="2093473"/>
    <lineage>
        <taxon>Eukaryota</taxon>
        <taxon>Metazoa</taxon>
        <taxon>Ecdysozoa</taxon>
        <taxon>Arthropoda</taxon>
        <taxon>Hexapoda</taxon>
        <taxon>Insecta</taxon>
        <taxon>Pterygota</taxon>
        <taxon>Neoptera</taxon>
        <taxon>Polyneoptera</taxon>
        <taxon>Dictyoptera</taxon>
        <taxon>Blattodea</taxon>
        <taxon>Blattoidea</taxon>
        <taxon>Blattidae</taxon>
        <taxon>Polyzosteriinae</taxon>
        <taxon>Methana</taxon>
    </lineage>
</organism>
<protein>
    <recommendedName>
        <fullName evidence="5 17">NADH-ubiquinone oxidoreductase chain 4</fullName>
        <ecNumber evidence="4 17">7.1.1.2</ecNumber>
    </recommendedName>
</protein>
<evidence type="ECO:0000256" key="4">
    <source>
        <dbReference type="ARBA" id="ARBA00012944"/>
    </source>
</evidence>
<keyword evidence="6 17" id="KW-0813">Transport</keyword>
<dbReference type="InterPro" id="IPR003918">
    <property type="entry name" value="NADH_UbQ_OxRdtase"/>
</dbReference>
<feature type="domain" description="NADH:quinone oxidoreductase/Mrp antiporter transmembrane" evidence="19">
    <location>
        <begin position="107"/>
        <end position="391"/>
    </location>
</feature>
<accession>A0A2P1H6T2</accession>
<feature type="transmembrane region" description="Helical" evidence="17">
    <location>
        <begin position="182"/>
        <end position="204"/>
    </location>
</feature>
<evidence type="ECO:0000256" key="8">
    <source>
        <dbReference type="ARBA" id="ARBA00022692"/>
    </source>
</evidence>
<dbReference type="AlphaFoldDB" id="A0A2P1H6T2"/>
<keyword evidence="12 17" id="KW-0520">NAD</keyword>
<dbReference type="PANTHER" id="PTHR43507:SF20">
    <property type="entry name" value="NADH-UBIQUINONE OXIDOREDUCTASE CHAIN 4"/>
    <property type="match status" value="1"/>
</dbReference>
<evidence type="ECO:0000259" key="19">
    <source>
        <dbReference type="Pfam" id="PF00361"/>
    </source>
</evidence>
<dbReference type="GO" id="GO:0003954">
    <property type="term" value="F:NADH dehydrogenase activity"/>
    <property type="evidence" value="ECO:0007669"/>
    <property type="project" value="TreeGrafter"/>
</dbReference>
<evidence type="ECO:0000256" key="15">
    <source>
        <dbReference type="ARBA" id="ARBA00023136"/>
    </source>
</evidence>
<comment type="catalytic activity">
    <reaction evidence="16 17">
        <text>a ubiquinone + NADH + 5 H(+)(in) = a ubiquinol + NAD(+) + 4 H(+)(out)</text>
        <dbReference type="Rhea" id="RHEA:29091"/>
        <dbReference type="Rhea" id="RHEA-COMP:9565"/>
        <dbReference type="Rhea" id="RHEA-COMP:9566"/>
        <dbReference type="ChEBI" id="CHEBI:15378"/>
        <dbReference type="ChEBI" id="CHEBI:16389"/>
        <dbReference type="ChEBI" id="CHEBI:17976"/>
        <dbReference type="ChEBI" id="CHEBI:57540"/>
        <dbReference type="ChEBI" id="CHEBI:57945"/>
        <dbReference type="EC" id="7.1.1.2"/>
    </reaction>
</comment>
<dbReference type="Pfam" id="PF00361">
    <property type="entry name" value="Proton_antipo_M"/>
    <property type="match status" value="1"/>
</dbReference>
<feature type="transmembrane region" description="Helical" evidence="17">
    <location>
        <begin position="27"/>
        <end position="45"/>
    </location>
</feature>
<comment type="similarity">
    <text evidence="3 17">Belongs to the complex I subunit 4 family.</text>
</comment>
<keyword evidence="10 17" id="KW-0249">Electron transport</keyword>
<dbReference type="EC" id="7.1.1.2" evidence="4 17"/>
<dbReference type="GO" id="GO:0048039">
    <property type="term" value="F:ubiquinone binding"/>
    <property type="evidence" value="ECO:0007669"/>
    <property type="project" value="TreeGrafter"/>
</dbReference>
<geneLocation type="mitochondrion" evidence="21"/>
<dbReference type="GO" id="GO:0008137">
    <property type="term" value="F:NADH dehydrogenase (ubiquinone) activity"/>
    <property type="evidence" value="ECO:0007669"/>
    <property type="project" value="UniProtKB-UniRule"/>
</dbReference>
<evidence type="ECO:0000256" key="17">
    <source>
        <dbReference type="RuleBase" id="RU003297"/>
    </source>
</evidence>
<reference evidence="21" key="1">
    <citation type="journal article" date="2018" name="Mol. Biol. Evol.">
        <title>Transoceanic dispersal and plate tectonics shaped global cockroach distributions: evidence from mitochondrial phylogenomics.</title>
        <authorList>
            <person name="Bourguignon T."/>
            <person name="Qian T."/>
            <person name="Ho S.Y.W."/>
            <person name="Juna F."/>
            <person name="Wang Z."/>
            <person name="Arab D.A."/>
            <person name="Cameron S.L."/>
            <person name="Walker J."/>
            <person name="Rentz D."/>
            <person name="Evans T.A."/>
            <person name="Lo N."/>
        </authorList>
    </citation>
    <scope>NUCLEOTIDE SEQUENCE</scope>
</reference>
<evidence type="ECO:0000256" key="18">
    <source>
        <dbReference type="SAM" id="SignalP"/>
    </source>
</evidence>
<comment type="function">
    <text evidence="1">Core subunit of the mitochondrial membrane respiratory chain NADH dehydrogenase (Complex I) that is believed to belong to the minimal assembly required for catalysis. Complex I functions in the transfer of electrons from NADH to the respiratory chain. The immediate electron acceptor for the enzyme is believed to be ubiquinone.</text>
</comment>
<feature type="transmembrane region" description="Helical" evidence="17">
    <location>
        <begin position="88"/>
        <end position="116"/>
    </location>
</feature>
<evidence type="ECO:0000256" key="9">
    <source>
        <dbReference type="ARBA" id="ARBA00022967"/>
    </source>
</evidence>
<dbReference type="GO" id="GO:0042773">
    <property type="term" value="P:ATP synthesis coupled electron transport"/>
    <property type="evidence" value="ECO:0007669"/>
    <property type="project" value="InterPro"/>
</dbReference>
<keyword evidence="15 17" id="KW-0472">Membrane</keyword>
<evidence type="ECO:0000256" key="2">
    <source>
        <dbReference type="ARBA" id="ARBA00004225"/>
    </source>
</evidence>
<keyword evidence="11 17" id="KW-1133">Transmembrane helix</keyword>
<feature type="transmembrane region" description="Helical" evidence="17">
    <location>
        <begin position="381"/>
        <end position="401"/>
    </location>
</feature>
<evidence type="ECO:0000256" key="14">
    <source>
        <dbReference type="ARBA" id="ARBA00023128"/>
    </source>
</evidence>
<keyword evidence="7 17" id="KW-0679">Respiratory chain</keyword>
<feature type="transmembrane region" description="Helical" evidence="17">
    <location>
        <begin position="272"/>
        <end position="295"/>
    </location>
</feature>
<dbReference type="Pfam" id="PF01059">
    <property type="entry name" value="Oxidored_q5_N"/>
    <property type="match status" value="1"/>
</dbReference>
<dbReference type="InterPro" id="IPR001750">
    <property type="entry name" value="ND/Mrp_TM"/>
</dbReference>
<feature type="domain" description="NADH:ubiquinone oxidoreductase chain 4 N-terminal" evidence="20">
    <location>
        <begin position="1"/>
        <end position="103"/>
    </location>
</feature>
<dbReference type="InterPro" id="IPR000260">
    <property type="entry name" value="NADH4_N"/>
</dbReference>
<sequence length="446" mass="51555">MLKFLFFLMFLIPLCLLQNSWWLVQSMLFLLSFFFMFSISFFFCWGNLSYLFGCDIISFGLILLSLWICVLMIMASESVFRYNYYNNFFLFIILFLMIMLYCTFSSLSMFSFYLFFEGSLIPTLFLILGWGYQPERLQAGIYLLFYTLLASLPLLVGIFYLYMNMGMLYIPLLYNSVDINMLFYLCMIFAFLVKMPMFLVHLWLPKAHVEAPVSGSMILAGVLLKLGGYGLLRVFIILMPFFSVFNYFWISISLVGGVIVSLICMRQTDLKALIAYSSVAHMGIVIGGLMTLSYWGYCGSFILMIAHGLCSSGLFCLANISYERLGSRSLLINKGLMGFMPSMTMWWFLLSSCNMAAPPSLNLLGEISLLNSLVGWSWLTMYMLIFLSFFSAAYTLYLYSYSQHGMYYSGIYSCSLGYSREYLLLFLHWFPLNMLILNSDIVMFWL</sequence>
<name>A0A2P1H6T2_9NEOP</name>
<keyword evidence="14 17" id="KW-0496">Mitochondrion</keyword>
<feature type="transmembrane region" description="Helical" evidence="17">
    <location>
        <begin position="247"/>
        <end position="265"/>
    </location>
</feature>
<evidence type="ECO:0000256" key="3">
    <source>
        <dbReference type="ARBA" id="ARBA00009025"/>
    </source>
</evidence>
<evidence type="ECO:0000256" key="12">
    <source>
        <dbReference type="ARBA" id="ARBA00023027"/>
    </source>
</evidence>
<feature type="chain" id="PRO_5015174337" description="NADH-ubiquinone oxidoreductase chain 4" evidence="18">
    <location>
        <begin position="18"/>
        <end position="446"/>
    </location>
</feature>
<evidence type="ECO:0000313" key="21">
    <source>
        <dbReference type="EMBL" id="AVN67242.1"/>
    </source>
</evidence>
<dbReference type="PANTHER" id="PTHR43507">
    <property type="entry name" value="NADH-UBIQUINONE OXIDOREDUCTASE CHAIN 4"/>
    <property type="match status" value="1"/>
</dbReference>
<feature type="transmembrane region" description="Helical" evidence="17">
    <location>
        <begin position="57"/>
        <end position="76"/>
    </location>
</feature>
<comment type="subcellular location">
    <subcellularLocation>
        <location evidence="2 17">Mitochondrion membrane</location>
        <topology evidence="2 17">Multi-pass membrane protein</topology>
    </subcellularLocation>
</comment>
<proteinExistence type="inferred from homology"/>
<evidence type="ECO:0000256" key="13">
    <source>
        <dbReference type="ARBA" id="ARBA00023075"/>
    </source>
</evidence>
<dbReference type="EMBL" id="MG882130">
    <property type="protein sequence ID" value="AVN67242.1"/>
    <property type="molecule type" value="Genomic_DNA"/>
</dbReference>
<evidence type="ECO:0000256" key="1">
    <source>
        <dbReference type="ARBA" id="ARBA00003257"/>
    </source>
</evidence>
<feature type="transmembrane region" description="Helical" evidence="17">
    <location>
        <begin position="216"/>
        <end position="241"/>
    </location>
</feature>
<evidence type="ECO:0000256" key="10">
    <source>
        <dbReference type="ARBA" id="ARBA00022982"/>
    </source>
</evidence>
<keyword evidence="18" id="KW-0732">Signal</keyword>
<feature type="transmembrane region" description="Helical" evidence="17">
    <location>
        <begin position="301"/>
        <end position="322"/>
    </location>
</feature>
<keyword evidence="13 17" id="KW-0830">Ubiquinone</keyword>